<comment type="caution">
    <text evidence="1">The sequence shown here is derived from an EMBL/GenBank/DDBJ whole genome shotgun (WGS) entry which is preliminary data.</text>
</comment>
<proteinExistence type="predicted"/>
<organism evidence="1 2">
    <name type="scientific">Bacillus thuringiensis</name>
    <dbReference type="NCBI Taxonomy" id="1428"/>
    <lineage>
        <taxon>Bacteria</taxon>
        <taxon>Bacillati</taxon>
        <taxon>Bacillota</taxon>
        <taxon>Bacilli</taxon>
        <taxon>Bacillales</taxon>
        <taxon>Bacillaceae</taxon>
        <taxon>Bacillus</taxon>
        <taxon>Bacillus cereus group</taxon>
    </lineage>
</organism>
<sequence length="106" mass="13374">MFILTFTFNNENLKRLHWTEQDAYTYCYRFVVNHKKEIADIFELEEQPFLERFDIDISMDQVWSKYRKKLDLLSRCIWIVVDIFWNKRRMSKQRRLMYIRPFEYNG</sequence>
<dbReference type="AlphaFoldDB" id="A0AAW9JL07"/>
<evidence type="ECO:0000313" key="2">
    <source>
        <dbReference type="Proteomes" id="UP001292252"/>
    </source>
</evidence>
<dbReference type="EMBL" id="JAXOTW010000026">
    <property type="protein sequence ID" value="MDZ5480105.1"/>
    <property type="molecule type" value="Genomic_DNA"/>
</dbReference>
<protein>
    <submittedName>
        <fullName evidence="1">Uncharacterized protein</fullName>
    </submittedName>
</protein>
<dbReference type="Proteomes" id="UP001292252">
    <property type="component" value="Unassembled WGS sequence"/>
</dbReference>
<accession>A0AAW9JL07</accession>
<evidence type="ECO:0000313" key="1">
    <source>
        <dbReference type="EMBL" id="MDZ5480105.1"/>
    </source>
</evidence>
<reference evidence="1" key="1">
    <citation type="submission" date="2023-12" db="EMBL/GenBank/DDBJ databases">
        <title>Genome sequence of Bacillus thuringiensis strain SS10.</title>
        <authorList>
            <person name="Rouis S."/>
        </authorList>
    </citation>
    <scope>NUCLEOTIDE SEQUENCE</scope>
    <source>
        <strain evidence="1">SS10</strain>
    </source>
</reference>
<name>A0AAW9JL07_BACTU</name>
<dbReference type="RefSeq" id="WP_322471410.1">
    <property type="nucleotide sequence ID" value="NZ_JAXOTW010000026.1"/>
</dbReference>
<gene>
    <name evidence="1" type="ORF">U2F49_28565</name>
</gene>